<reference evidence="2" key="1">
    <citation type="submission" date="2022-11" db="EMBL/GenBank/DDBJ databases">
        <authorList>
            <person name="Petersen C."/>
        </authorList>
    </citation>
    <scope>NUCLEOTIDE SEQUENCE</scope>
    <source>
        <strain evidence="2">IBT 30069</strain>
    </source>
</reference>
<dbReference type="OrthoDB" id="5421702at2759"/>
<feature type="region of interest" description="Disordered" evidence="1">
    <location>
        <begin position="1"/>
        <end position="44"/>
    </location>
</feature>
<evidence type="ECO:0000313" key="2">
    <source>
        <dbReference type="EMBL" id="KAJ5116674.1"/>
    </source>
</evidence>
<name>A0A9W9KSS9_9EURO</name>
<dbReference type="EMBL" id="JAPQKH010000001">
    <property type="protein sequence ID" value="KAJ5116674.1"/>
    <property type="molecule type" value="Genomic_DNA"/>
</dbReference>
<keyword evidence="3" id="KW-1185">Reference proteome</keyword>
<accession>A0A9W9KSS9</accession>
<dbReference type="AlphaFoldDB" id="A0A9W9KSS9"/>
<protein>
    <submittedName>
        <fullName evidence="2">Uncharacterized protein</fullName>
    </submittedName>
</protein>
<reference evidence="2" key="2">
    <citation type="journal article" date="2023" name="IMA Fungus">
        <title>Comparative genomic study of the Penicillium genus elucidates a diverse pangenome and 15 lateral gene transfer events.</title>
        <authorList>
            <person name="Petersen C."/>
            <person name="Sorensen T."/>
            <person name="Nielsen M.R."/>
            <person name="Sondergaard T.E."/>
            <person name="Sorensen J.L."/>
            <person name="Fitzpatrick D.A."/>
            <person name="Frisvad J.C."/>
            <person name="Nielsen K.L."/>
        </authorList>
    </citation>
    <scope>NUCLEOTIDE SEQUENCE</scope>
    <source>
        <strain evidence="2">IBT 30069</strain>
    </source>
</reference>
<evidence type="ECO:0000313" key="3">
    <source>
        <dbReference type="Proteomes" id="UP001149165"/>
    </source>
</evidence>
<sequence>MYEPKTKGTAQTNVTKNHVIQAKAPSDSEANHTTSKHATHDSNDKKPCMTCIGQAIDKEFCSRRVHTYHNPQIHHFNMDGQCVFGPNSTTPAECLAIILSQKQRTDPSLNGYLVKSIINRARVFVDPVATTLDPNSLYLRGSELIDAAQGKVQKCFSDHGWWQLVAREAEGISVLPSDPQVYLSTEILYASGFLNSPDINVAREWVVDKASPYVRSPRGCSRKLNFKRKQSPLCVFKVQNADQVT</sequence>
<organism evidence="2 3">
    <name type="scientific">Penicillium angulare</name>
    <dbReference type="NCBI Taxonomy" id="116970"/>
    <lineage>
        <taxon>Eukaryota</taxon>
        <taxon>Fungi</taxon>
        <taxon>Dikarya</taxon>
        <taxon>Ascomycota</taxon>
        <taxon>Pezizomycotina</taxon>
        <taxon>Eurotiomycetes</taxon>
        <taxon>Eurotiomycetidae</taxon>
        <taxon>Eurotiales</taxon>
        <taxon>Aspergillaceae</taxon>
        <taxon>Penicillium</taxon>
    </lineage>
</organism>
<gene>
    <name evidence="2" type="ORF">N7456_001022</name>
</gene>
<feature type="compositionally biased region" description="Polar residues" evidence="1">
    <location>
        <begin position="8"/>
        <end position="18"/>
    </location>
</feature>
<dbReference type="Proteomes" id="UP001149165">
    <property type="component" value="Unassembled WGS sequence"/>
</dbReference>
<evidence type="ECO:0000256" key="1">
    <source>
        <dbReference type="SAM" id="MobiDB-lite"/>
    </source>
</evidence>
<comment type="caution">
    <text evidence="2">The sequence shown here is derived from an EMBL/GenBank/DDBJ whole genome shotgun (WGS) entry which is preliminary data.</text>
</comment>
<proteinExistence type="predicted"/>